<feature type="active site" description="Proton acceptor; for dehydratase activity" evidence="8">
    <location>
        <position position="944"/>
    </location>
</feature>
<dbReference type="Gene3D" id="3.90.180.10">
    <property type="entry name" value="Medium-chain alcohol dehydrogenases, catalytic domain"/>
    <property type="match status" value="1"/>
</dbReference>
<dbReference type="Pfam" id="PF14765">
    <property type="entry name" value="PS-DH"/>
    <property type="match status" value="1"/>
</dbReference>
<evidence type="ECO:0000256" key="6">
    <source>
        <dbReference type="ARBA" id="ARBA00023268"/>
    </source>
</evidence>
<dbReference type="PROSITE" id="PS52019">
    <property type="entry name" value="PKS_MFAS_DH"/>
    <property type="match status" value="1"/>
</dbReference>
<accession>A0A2N3N4N1</accession>
<dbReference type="InParanoid" id="A0A2N3N4N1"/>
<dbReference type="GO" id="GO:0006633">
    <property type="term" value="P:fatty acid biosynthetic process"/>
    <property type="evidence" value="ECO:0007669"/>
    <property type="project" value="InterPro"/>
</dbReference>
<dbReference type="SMART" id="SM00825">
    <property type="entry name" value="PKS_KS"/>
    <property type="match status" value="1"/>
</dbReference>
<dbReference type="InterPro" id="IPR006162">
    <property type="entry name" value="Ppantetheine_attach_site"/>
</dbReference>
<dbReference type="InterPro" id="IPR020843">
    <property type="entry name" value="ER"/>
</dbReference>
<gene>
    <name evidence="12" type="ORF">jhhlp_005992</name>
</gene>
<dbReference type="Pfam" id="PF02801">
    <property type="entry name" value="Ketoacyl-synt_C"/>
    <property type="match status" value="1"/>
</dbReference>
<dbReference type="PANTHER" id="PTHR43775:SF37">
    <property type="entry name" value="SI:DKEY-61P9.11"/>
    <property type="match status" value="1"/>
</dbReference>
<dbReference type="VEuPathDB" id="FungiDB:jhhlp_005992"/>
<evidence type="ECO:0000259" key="9">
    <source>
        <dbReference type="PROSITE" id="PS50075"/>
    </source>
</evidence>
<dbReference type="InterPro" id="IPR020807">
    <property type="entry name" value="PKS_DH"/>
</dbReference>
<dbReference type="GO" id="GO:0004315">
    <property type="term" value="F:3-oxoacyl-[acyl-carrier-protein] synthase activity"/>
    <property type="evidence" value="ECO:0007669"/>
    <property type="project" value="InterPro"/>
</dbReference>
<dbReference type="InterPro" id="IPR049900">
    <property type="entry name" value="PKS_mFAS_DH"/>
</dbReference>
<dbReference type="Pfam" id="PF21089">
    <property type="entry name" value="PKS_DH_N"/>
    <property type="match status" value="1"/>
</dbReference>
<feature type="region of interest" description="C-terminal hotdog fold" evidence="8">
    <location>
        <begin position="1051"/>
        <end position="1193"/>
    </location>
</feature>
<evidence type="ECO:0000256" key="7">
    <source>
        <dbReference type="ARBA" id="ARBA00023315"/>
    </source>
</evidence>
<dbReference type="Gene3D" id="3.40.50.720">
    <property type="entry name" value="NAD(P)-binding Rossmann-like Domain"/>
    <property type="match status" value="1"/>
</dbReference>
<dbReference type="InterPro" id="IPR013154">
    <property type="entry name" value="ADH-like_N"/>
</dbReference>
<organism evidence="12 13">
    <name type="scientific">Lomentospora prolificans</name>
    <dbReference type="NCBI Taxonomy" id="41688"/>
    <lineage>
        <taxon>Eukaryota</taxon>
        <taxon>Fungi</taxon>
        <taxon>Dikarya</taxon>
        <taxon>Ascomycota</taxon>
        <taxon>Pezizomycotina</taxon>
        <taxon>Sordariomycetes</taxon>
        <taxon>Hypocreomycetidae</taxon>
        <taxon>Microascales</taxon>
        <taxon>Microascaceae</taxon>
        <taxon>Lomentospora</taxon>
    </lineage>
</organism>
<keyword evidence="4" id="KW-0521">NADP</keyword>
<dbReference type="InterPro" id="IPR050091">
    <property type="entry name" value="PKS_NRPS_Biosynth_Enz"/>
</dbReference>
<dbReference type="Gene3D" id="3.10.129.110">
    <property type="entry name" value="Polyketide synthase dehydratase"/>
    <property type="match status" value="1"/>
</dbReference>
<keyword evidence="5" id="KW-0560">Oxidoreductase</keyword>
<dbReference type="InterPro" id="IPR011032">
    <property type="entry name" value="GroES-like_sf"/>
</dbReference>
<feature type="domain" description="PKS/mFAS DH" evidence="11">
    <location>
        <begin position="912"/>
        <end position="1193"/>
    </location>
</feature>
<comment type="caution">
    <text evidence="12">The sequence shown here is derived from an EMBL/GenBank/DDBJ whole genome shotgun (WGS) entry which is preliminary data.</text>
</comment>
<evidence type="ECO:0000256" key="8">
    <source>
        <dbReference type="PROSITE-ProRule" id="PRU01363"/>
    </source>
</evidence>
<dbReference type="InterPro" id="IPR036291">
    <property type="entry name" value="NAD(P)-bd_dom_sf"/>
</dbReference>
<keyword evidence="3" id="KW-0808">Transferase</keyword>
<dbReference type="InterPro" id="IPR036736">
    <property type="entry name" value="ACP-like_sf"/>
</dbReference>
<dbReference type="InterPro" id="IPR032821">
    <property type="entry name" value="PKS_assoc"/>
</dbReference>
<sequence length="2482" mass="272563">MSAEFDIGLAPPQRSPYRPECDARLYNTHAIAICGIGLRLPGGIKNTGDYWELLINGRDACGPIPPSRYNIDAFDDSLGGKGGIKARKGYFLDEDLSALDTSFFSLTRKEVESCDPQLRRLLEVVKECLDDAGEINYRGQAIGCYVGTFGDDWLLIGSKETQHQDGYGYLATVNGDMMLANRVSYEYDFRGPSSIIKTGCSASLVGLHEACRAIQNGDATSAVVAGTSIILTPTISASFTSEGILAPDGSCKTFDENANGFARAEAISAIYIKPLEVALREGCPIRAVIKGSGTNCDGRSEGLLKPSAGAQEALIRKVYSENGLDPRETAFVECHGTGTPTGDPIEANAVGNVFGESGVYIGSVKPNIGHAEGASGLNSVIKCVLALEHKIIPPNIKFEKPNPKISFREKKLYVPTRPTQFPSGKLARVSINSFGIGGTNAHVILDAFESFKSLPASPSLERPELILLSANTEKSLQTSIAQYEDFITKSSKISLSDLAYTLSFRRERLAHRAFALAQDRSIIETWVSAKSPSASPQVYMVFTGQGANWPGMGRELIEKDELFRSDIGLMDAILCQLAHPPSWSMTDEIMRSKESSRVHLPEVSQPLCTAIQIALFNRLSHMRVRPGGVVGHSSGEIAAAYAAGAISMEAAIIIAYYRGYVASRLASRGRMAVVGLSVDEVVPLLTEGAVVACENSPNNTTVSGESKAVLGVLERVKSLHPGVLVKSLNIDVAYHSHHMHALSEEYSNLLSSDLPRFPCSLRRLSTPLFSSVTGEIVESLHSFGIEYWLSNLVSPVKFSTAASSILDTYGGGVFLEIGPHCALLGCLRQIAAGMSQSCSYISTQTRGKDCFASFMVSVGRLYQESIDVDLTSFYQFPKTLSDLPTYSWDHSQALWYESRVSKDWRFRGYPHHPLLGVRIPETSDIHPQWRNVIHLGDVPWLSDHRIGRDVVFPMAGYVCVAGEAVRQITGTEGGYSVGHVVAKAALVLSETKGTEVITTLRRHQLTDIDEPNSFEFSITSYAGAGWVTHCEGQVKPVSRIIGNPQSHTSLTRQVSPAQFYDNLSNSGVKFGSWFKRLKNTSSSVTEPRAVADIVTTGVEQSVAYTLHPVIIDACFQLALMASVRGLSRNISKISLPTRLNRLDVSPWAETMHTLTALALTQNGSVVVECASEQKFAVKLEGFHTSALDDGIENDDDLGNKDTHAAARLEWVPDADFIDPAPLLKPARFRSDEIDLIEEVTFLSMLHTAGRIENLEPGKPHFQKFREWLKREISESTSGRNQLVPEAHQLAQLSPDERSRRIDILYESLMRMEKPALIQGLKRIHDNCDRIFTGELDAIDLLTEGGVLTELYNAVSFEYSSYVRLLSNNRPTLRILEVGAGTGGTTELILRDLVQGGLPRYSTYTFTDISTGFLSQAKERFNYAPNMEYKAFDISKDPLDQEFALSSYDLVIAANVVHATPSLRGSLSNLNKLLKPNGTLLLTEICSELRVPGYIFGTFSGWWLGGNDNREWAPYVPLSRWDEELKKSGYTGAETVAHDEQSPYTCCITIVSQKSCPKHIPCNSKVALLSLDSGSEVAIAITCALEEQGIEVNHTSIGDDISEDQDVISCLGLERNFFRDISEETLRRFQSFIRQLKSQKTLWLTSPTQIGCKDPWSAPSIGVTRTLRSELAIPLYTLEIDPDEQHFSTLVLRVFEKIRGDEQNESLDSDKEFAICNGNVCIGRYQPFSLVHEMEEKNLEATDSTLALDIEHRGSLGTLQWKRQAISETLPEDSVEIECRAVGLNFRDVLVSMGVIPKSTVNPELGIDFSGVVRRVGSKVHDLRAGDRVFGFGPNGSLMARTTVPSALVKRIPDSLSFERAASIPVVFTTALQSLLNLGHLEKGQSILIHSACGGVGMAAIQVARMVGAEIFATVGDEEKINYLENEYGIPRSRIFCSRDESFYEGVMRETNHCGVDLVLNSLSGNLLHTSWKCVASFGTLVELGKRDHLAHGKLDLNPFLANRTYSCYDGLQVAHQRPEMMGRLLEKFLGLYELGLLGPVPKITTFDAIEAEAAFRFLQDGRHIGKVVISLPQELGVGQSPAFSSCRTLKFDPMGAYLLTGGLGGLGKTTATWLVERGAQSLVFLSRSAESEHNEAFIRELEGMGCNVVSVSGAAEKLEDVQRAISKSRAPIKGVFHLAMILKDAPLTDMTPTQWHAVMKPKVDGAWNLHTALIDHKLDFFFLASSIVTTTHLPGQGNYCAANTFLEALCQYRLGLGLPASVVGICPIRGAGFVASSAMAQRNMKAQGIYSLNERAYLDYVEHSILCNKTWFTEAEPLVTTQSAWRNESHVIMGLRSEMDLKDPNNRTNWRRDRRMGFYHNVQRRTTKPSSLGTNRLKTFLERGTREGEAVFLSEEGGHFLAEEIGRKINSITLRPEGEEIVISASPVLLGVDSLMATELRRWFRQVFGLKVGTLQILSAESLIQLGRIVGESLAEKATEKR</sequence>
<dbReference type="CDD" id="cd05195">
    <property type="entry name" value="enoyl_red"/>
    <property type="match status" value="1"/>
</dbReference>
<keyword evidence="6" id="KW-0511">Multifunctional enzyme</keyword>
<dbReference type="GO" id="GO:0004312">
    <property type="term" value="F:fatty acid synthase activity"/>
    <property type="evidence" value="ECO:0007669"/>
    <property type="project" value="TreeGrafter"/>
</dbReference>
<dbReference type="SUPFAM" id="SSF55048">
    <property type="entry name" value="Probable ACP-binding domain of malonyl-CoA ACP transacylase"/>
    <property type="match status" value="1"/>
</dbReference>
<dbReference type="CDD" id="cd00833">
    <property type="entry name" value="PKS"/>
    <property type="match status" value="1"/>
</dbReference>
<dbReference type="InterPro" id="IPR016039">
    <property type="entry name" value="Thiolase-like"/>
</dbReference>
<keyword evidence="1" id="KW-0596">Phosphopantetheine</keyword>
<reference evidence="12 13" key="1">
    <citation type="journal article" date="2017" name="G3 (Bethesda)">
        <title>First Draft Genome Sequence of the Pathogenic Fungus Lomentospora prolificans (Formerly Scedosporium prolificans).</title>
        <authorList>
            <person name="Luo R."/>
            <person name="Zimin A."/>
            <person name="Workman R."/>
            <person name="Fan Y."/>
            <person name="Pertea G."/>
            <person name="Grossman N."/>
            <person name="Wear M.P."/>
            <person name="Jia B."/>
            <person name="Miller H."/>
            <person name="Casadevall A."/>
            <person name="Timp W."/>
            <person name="Zhang S.X."/>
            <person name="Salzberg S.L."/>
        </authorList>
    </citation>
    <scope>NUCLEOTIDE SEQUENCE [LARGE SCALE GENOMIC DNA]</scope>
    <source>
        <strain evidence="12 13">JHH-5317</strain>
    </source>
</reference>
<dbReference type="InterPro" id="IPR001227">
    <property type="entry name" value="Ac_transferase_dom_sf"/>
</dbReference>
<dbReference type="STRING" id="41688.A0A2N3N4N1"/>
<dbReference type="Pfam" id="PF08240">
    <property type="entry name" value="ADH_N"/>
    <property type="match status" value="1"/>
</dbReference>
<dbReference type="SMART" id="SM00823">
    <property type="entry name" value="PKS_PP"/>
    <property type="match status" value="1"/>
</dbReference>
<dbReference type="SMART" id="SM00822">
    <property type="entry name" value="PKS_KR"/>
    <property type="match status" value="1"/>
</dbReference>
<dbReference type="PROSITE" id="PS00606">
    <property type="entry name" value="KS3_1"/>
    <property type="match status" value="1"/>
</dbReference>
<dbReference type="Pfam" id="PF00109">
    <property type="entry name" value="ketoacyl-synt"/>
    <property type="match status" value="1"/>
</dbReference>
<dbReference type="PROSITE" id="PS00012">
    <property type="entry name" value="PHOSPHOPANTETHEINE"/>
    <property type="match status" value="1"/>
</dbReference>
<dbReference type="Proteomes" id="UP000233524">
    <property type="component" value="Unassembled WGS sequence"/>
</dbReference>
<dbReference type="Gene3D" id="3.40.47.10">
    <property type="match status" value="1"/>
</dbReference>
<feature type="domain" description="Ketosynthase family 3 (KS3)" evidence="10">
    <location>
        <begin position="28"/>
        <end position="447"/>
    </location>
</feature>
<feature type="domain" description="Carrier" evidence="9">
    <location>
        <begin position="2400"/>
        <end position="2474"/>
    </location>
</feature>
<evidence type="ECO:0000256" key="2">
    <source>
        <dbReference type="ARBA" id="ARBA00022553"/>
    </source>
</evidence>
<dbReference type="Pfam" id="PF13602">
    <property type="entry name" value="ADH_zinc_N_2"/>
    <property type="match status" value="1"/>
</dbReference>
<dbReference type="Pfam" id="PF08242">
    <property type="entry name" value="Methyltransf_12"/>
    <property type="match status" value="1"/>
</dbReference>
<evidence type="ECO:0000259" key="10">
    <source>
        <dbReference type="PROSITE" id="PS52004"/>
    </source>
</evidence>
<dbReference type="InterPro" id="IPR016036">
    <property type="entry name" value="Malonyl_transacylase_ACP-bd"/>
</dbReference>
<proteinExistence type="predicted"/>
<evidence type="ECO:0000256" key="1">
    <source>
        <dbReference type="ARBA" id="ARBA00022450"/>
    </source>
</evidence>
<dbReference type="InterPro" id="IPR029063">
    <property type="entry name" value="SAM-dependent_MTases_sf"/>
</dbReference>
<dbReference type="PANTHER" id="PTHR43775">
    <property type="entry name" value="FATTY ACID SYNTHASE"/>
    <property type="match status" value="1"/>
</dbReference>
<dbReference type="GO" id="GO:0016491">
    <property type="term" value="F:oxidoreductase activity"/>
    <property type="evidence" value="ECO:0007669"/>
    <property type="project" value="UniProtKB-KW"/>
</dbReference>
<evidence type="ECO:0000313" key="13">
    <source>
        <dbReference type="Proteomes" id="UP000233524"/>
    </source>
</evidence>
<evidence type="ECO:0000313" key="12">
    <source>
        <dbReference type="EMBL" id="PKS07390.1"/>
    </source>
</evidence>
<dbReference type="InterPro" id="IPR020841">
    <property type="entry name" value="PKS_Beta-ketoAc_synthase_dom"/>
</dbReference>
<evidence type="ECO:0000259" key="11">
    <source>
        <dbReference type="PROSITE" id="PS52019"/>
    </source>
</evidence>
<dbReference type="SUPFAM" id="SSF47336">
    <property type="entry name" value="ACP-like"/>
    <property type="match status" value="1"/>
</dbReference>
<feature type="active site" description="Proton donor; for dehydratase activity" evidence="8">
    <location>
        <position position="1112"/>
    </location>
</feature>
<dbReference type="GO" id="GO:0031177">
    <property type="term" value="F:phosphopantetheine binding"/>
    <property type="evidence" value="ECO:0007669"/>
    <property type="project" value="InterPro"/>
</dbReference>
<dbReference type="InterPro" id="IPR013217">
    <property type="entry name" value="Methyltransf_12"/>
</dbReference>
<dbReference type="SMART" id="SM00827">
    <property type="entry name" value="PKS_AT"/>
    <property type="match status" value="1"/>
</dbReference>
<dbReference type="InterPro" id="IPR020806">
    <property type="entry name" value="PKS_PP-bd"/>
</dbReference>
<dbReference type="EMBL" id="NLAX01000701">
    <property type="protein sequence ID" value="PKS07390.1"/>
    <property type="molecule type" value="Genomic_DNA"/>
</dbReference>
<keyword evidence="7" id="KW-0012">Acyltransferase</keyword>
<dbReference type="GO" id="GO:0044550">
    <property type="term" value="P:secondary metabolite biosynthetic process"/>
    <property type="evidence" value="ECO:0007669"/>
    <property type="project" value="TreeGrafter"/>
</dbReference>
<feature type="region of interest" description="N-terminal hotdog fold" evidence="8">
    <location>
        <begin position="912"/>
        <end position="1041"/>
    </location>
</feature>
<dbReference type="Pfam" id="PF00698">
    <property type="entry name" value="Acyl_transf_1"/>
    <property type="match status" value="1"/>
</dbReference>
<dbReference type="InterPro" id="IPR049552">
    <property type="entry name" value="PKS_DH_N"/>
</dbReference>
<name>A0A2N3N4N1_9PEZI</name>
<dbReference type="InterPro" id="IPR013968">
    <property type="entry name" value="PKS_KR"/>
</dbReference>
<keyword evidence="2" id="KW-0597">Phosphoprotein</keyword>
<dbReference type="SUPFAM" id="SSF53901">
    <property type="entry name" value="Thiolase-like"/>
    <property type="match status" value="1"/>
</dbReference>
<dbReference type="InterPro" id="IPR018201">
    <property type="entry name" value="Ketoacyl_synth_AS"/>
</dbReference>
<dbReference type="InterPro" id="IPR014043">
    <property type="entry name" value="Acyl_transferase_dom"/>
</dbReference>
<dbReference type="SUPFAM" id="SSF53335">
    <property type="entry name" value="S-adenosyl-L-methionine-dependent methyltransferases"/>
    <property type="match status" value="1"/>
</dbReference>
<evidence type="ECO:0000256" key="4">
    <source>
        <dbReference type="ARBA" id="ARBA00022857"/>
    </source>
</evidence>
<evidence type="ECO:0000256" key="3">
    <source>
        <dbReference type="ARBA" id="ARBA00022679"/>
    </source>
</evidence>
<dbReference type="InterPro" id="IPR014030">
    <property type="entry name" value="Ketoacyl_synth_N"/>
</dbReference>
<dbReference type="SUPFAM" id="SSF51735">
    <property type="entry name" value="NAD(P)-binding Rossmann-fold domains"/>
    <property type="match status" value="2"/>
</dbReference>
<dbReference type="SUPFAM" id="SSF52151">
    <property type="entry name" value="FabD/lysophospholipase-like"/>
    <property type="match status" value="1"/>
</dbReference>
<dbReference type="PROSITE" id="PS52004">
    <property type="entry name" value="KS3_2"/>
    <property type="match status" value="1"/>
</dbReference>
<dbReference type="InterPro" id="IPR014031">
    <property type="entry name" value="Ketoacyl_synth_C"/>
</dbReference>
<dbReference type="CDD" id="cd02440">
    <property type="entry name" value="AdoMet_MTases"/>
    <property type="match status" value="1"/>
</dbReference>
<dbReference type="InterPro" id="IPR009081">
    <property type="entry name" value="PP-bd_ACP"/>
</dbReference>
<dbReference type="Pfam" id="PF16197">
    <property type="entry name" value="KAsynt_C_assoc"/>
    <property type="match status" value="1"/>
</dbReference>
<dbReference type="PROSITE" id="PS50075">
    <property type="entry name" value="CARRIER"/>
    <property type="match status" value="1"/>
</dbReference>
<dbReference type="InterPro" id="IPR016035">
    <property type="entry name" value="Acyl_Trfase/lysoPLipase"/>
</dbReference>
<dbReference type="InterPro" id="IPR042104">
    <property type="entry name" value="PKS_dehydratase_sf"/>
</dbReference>
<evidence type="ECO:0000256" key="5">
    <source>
        <dbReference type="ARBA" id="ARBA00023002"/>
    </source>
</evidence>
<dbReference type="Pfam" id="PF00550">
    <property type="entry name" value="PP-binding"/>
    <property type="match status" value="1"/>
</dbReference>
<protein>
    <submittedName>
        <fullName evidence="12">Uncharacterized protein</fullName>
    </submittedName>
</protein>
<dbReference type="SMART" id="SM00829">
    <property type="entry name" value="PKS_ER"/>
    <property type="match status" value="1"/>
</dbReference>
<dbReference type="InterPro" id="IPR057326">
    <property type="entry name" value="KR_dom"/>
</dbReference>
<dbReference type="OrthoDB" id="329835at2759"/>
<dbReference type="Gene3D" id="3.40.50.150">
    <property type="entry name" value="Vaccinia Virus protein VP39"/>
    <property type="match status" value="1"/>
</dbReference>
<keyword evidence="13" id="KW-1185">Reference proteome</keyword>
<dbReference type="SUPFAM" id="SSF50129">
    <property type="entry name" value="GroES-like"/>
    <property type="match status" value="1"/>
</dbReference>
<dbReference type="InterPro" id="IPR049551">
    <property type="entry name" value="PKS_DH_C"/>
</dbReference>
<dbReference type="Gene3D" id="3.40.366.10">
    <property type="entry name" value="Malonyl-Coenzyme A Acyl Carrier Protein, domain 2"/>
    <property type="match status" value="1"/>
</dbReference>
<dbReference type="SMART" id="SM00826">
    <property type="entry name" value="PKS_DH"/>
    <property type="match status" value="1"/>
</dbReference>
<dbReference type="Pfam" id="PF08659">
    <property type="entry name" value="KR"/>
    <property type="match status" value="1"/>
</dbReference>